<dbReference type="EMBL" id="PPTY01000005">
    <property type="protein sequence ID" value="RDB87165.1"/>
    <property type="molecule type" value="Genomic_DNA"/>
</dbReference>
<name>A0A369NCC8_EGGLN</name>
<evidence type="ECO:0000256" key="1">
    <source>
        <dbReference type="SAM" id="MobiDB-lite"/>
    </source>
</evidence>
<evidence type="ECO:0000256" key="2">
    <source>
        <dbReference type="SAM" id="Phobius"/>
    </source>
</evidence>
<keyword evidence="2" id="KW-0472">Membrane</keyword>
<sequence>MGTMGDEPIERPEREEARSGEAERAVKEVRSAKSARDADAAGKEGAEPYKPGSFEGGIVEFPSGDEPAVPPRKRLPLVLAIIGLVLCFTGSLALVGAACGAVSLGLFVRDRKATEGSPALAAPKATLGLAACSLLLGITIMAGMASGDDAQVQQPDQPASQQQEALLEAAEEHELSFVVEAAGEEDVPASVTVLVTGTQADGTKVSDSHRAALGKTYVLAYPAGSYTFEVSASSLEAGDVLFKAERVECAFDGSADRTVRIKVSQDAAAMQKAQEEKAAQEKAAQEEAERQRAEEAAAAEAAAAAAAEQEAAAAAAAEQEAAAAAAAAAAASGGGGDTVYITNTGEKYHRDGCRYLKKSQIAISRSDAIAQGYGACSVCNP</sequence>
<protein>
    <submittedName>
        <fullName evidence="3">Uncharacterized protein</fullName>
    </submittedName>
</protein>
<dbReference type="AlphaFoldDB" id="A0A369NCC8"/>
<feature type="compositionally biased region" description="Basic and acidic residues" evidence="1">
    <location>
        <begin position="273"/>
        <end position="294"/>
    </location>
</feature>
<comment type="caution">
    <text evidence="3">The sequence shown here is derived from an EMBL/GenBank/DDBJ whole genome shotgun (WGS) entry which is preliminary data.</text>
</comment>
<keyword evidence="2" id="KW-0812">Transmembrane</keyword>
<evidence type="ECO:0000313" key="3">
    <source>
        <dbReference type="EMBL" id="RDB87165.1"/>
    </source>
</evidence>
<proteinExistence type="predicted"/>
<evidence type="ECO:0000313" key="4">
    <source>
        <dbReference type="Proteomes" id="UP000253857"/>
    </source>
</evidence>
<feature type="region of interest" description="Disordered" evidence="1">
    <location>
        <begin position="1"/>
        <end position="69"/>
    </location>
</feature>
<feature type="transmembrane region" description="Helical" evidence="2">
    <location>
        <begin position="77"/>
        <end position="107"/>
    </location>
</feature>
<feature type="region of interest" description="Disordered" evidence="1">
    <location>
        <begin position="272"/>
        <end position="294"/>
    </location>
</feature>
<feature type="compositionally biased region" description="Basic and acidic residues" evidence="1">
    <location>
        <begin position="8"/>
        <end position="47"/>
    </location>
</feature>
<reference evidence="3 4" key="1">
    <citation type="journal article" date="2018" name="Elife">
        <title>Discovery and characterization of a prevalent human gut bacterial enzyme sufficient for the inactivation of a family of plant toxins.</title>
        <authorList>
            <person name="Koppel N."/>
            <person name="Bisanz J.E."/>
            <person name="Pandelia M.E."/>
            <person name="Turnbaugh P.J."/>
            <person name="Balskus E.P."/>
        </authorList>
    </citation>
    <scope>NUCLEOTIDE SEQUENCE [LARGE SCALE GENOMIC DNA]</scope>
    <source>
        <strain evidence="3 4">FAA1-1-60AUCSF</strain>
    </source>
</reference>
<accession>A0A369NCC8</accession>
<dbReference type="Proteomes" id="UP000253857">
    <property type="component" value="Unassembled WGS sequence"/>
</dbReference>
<gene>
    <name evidence="3" type="ORF">C1871_04820</name>
</gene>
<organism evidence="3 4">
    <name type="scientific">Eggerthella lenta</name>
    <name type="common">Eubacterium lentum</name>
    <dbReference type="NCBI Taxonomy" id="84112"/>
    <lineage>
        <taxon>Bacteria</taxon>
        <taxon>Bacillati</taxon>
        <taxon>Actinomycetota</taxon>
        <taxon>Coriobacteriia</taxon>
        <taxon>Eggerthellales</taxon>
        <taxon>Eggerthellaceae</taxon>
        <taxon>Eggerthella</taxon>
    </lineage>
</organism>
<feature type="transmembrane region" description="Helical" evidence="2">
    <location>
        <begin position="127"/>
        <end position="145"/>
    </location>
</feature>
<keyword evidence="2" id="KW-1133">Transmembrane helix</keyword>